<evidence type="ECO:0000259" key="2">
    <source>
        <dbReference type="Pfam" id="PF13166"/>
    </source>
</evidence>
<keyword evidence="1" id="KW-0175">Coiled coil</keyword>
<dbReference type="PANTHER" id="PTHR32182">
    <property type="entry name" value="DNA REPLICATION AND REPAIR PROTEIN RECF"/>
    <property type="match status" value="1"/>
</dbReference>
<keyword evidence="4" id="KW-1185">Reference proteome</keyword>
<organism evidence="3 4">
    <name type="scientific">Clostridium ganghwense</name>
    <dbReference type="NCBI Taxonomy" id="312089"/>
    <lineage>
        <taxon>Bacteria</taxon>
        <taxon>Bacillati</taxon>
        <taxon>Bacillota</taxon>
        <taxon>Clostridia</taxon>
        <taxon>Eubacteriales</taxon>
        <taxon>Clostridiaceae</taxon>
        <taxon>Clostridium</taxon>
    </lineage>
</organism>
<dbReference type="RefSeq" id="WP_268051398.1">
    <property type="nucleotide sequence ID" value="NZ_JAPQES010000007.1"/>
</dbReference>
<dbReference type="SUPFAM" id="SSF52540">
    <property type="entry name" value="P-loop containing nucleoside triphosphate hydrolases"/>
    <property type="match status" value="1"/>
</dbReference>
<dbReference type="EMBL" id="JAPQES010000007">
    <property type="protein sequence ID" value="MCY6372411.1"/>
    <property type="molecule type" value="Genomic_DNA"/>
</dbReference>
<evidence type="ECO:0000313" key="4">
    <source>
        <dbReference type="Proteomes" id="UP001079657"/>
    </source>
</evidence>
<feature type="coiled-coil region" evidence="1">
    <location>
        <begin position="484"/>
        <end position="532"/>
    </location>
</feature>
<dbReference type="InterPro" id="IPR026866">
    <property type="entry name" value="CR006_AAA"/>
</dbReference>
<evidence type="ECO:0000313" key="3">
    <source>
        <dbReference type="EMBL" id="MCY6372411.1"/>
    </source>
</evidence>
<name>A0ABT4CTK9_9CLOT</name>
<dbReference type="InterPro" id="IPR027417">
    <property type="entry name" value="P-loop_NTPase"/>
</dbReference>
<feature type="domain" description="Protein CR006 P-loop" evidence="2">
    <location>
        <begin position="375"/>
        <end position="717"/>
    </location>
</feature>
<feature type="coiled-coil region" evidence="1">
    <location>
        <begin position="262"/>
        <end position="340"/>
    </location>
</feature>
<comment type="caution">
    <text evidence="3">The sequence shown here is derived from an EMBL/GenBank/DDBJ whole genome shotgun (WGS) entry which is preliminary data.</text>
</comment>
<protein>
    <submittedName>
        <fullName evidence="3">AAA family ATPase</fullName>
    </submittedName>
</protein>
<evidence type="ECO:0000256" key="1">
    <source>
        <dbReference type="SAM" id="Coils"/>
    </source>
</evidence>
<dbReference type="Proteomes" id="UP001079657">
    <property type="component" value="Unassembled WGS sequence"/>
</dbReference>
<sequence>MKTAIDFLVEWTENINWKKYLLNTILKTNEIDVEVTTKEIMDIIKNNKEISLITSLSQHSEQTQLFIKEIKNPVNINALDPEVTCELGKNLNVFYGENGTGKSSYVKVFRKLADNYYTNAKNLNIMSNIYTTDATSDNQNIIISYSYGNIEKYDLCVDINSKQNDLSRINVFDSSSVTPLLNNNLTFSVLPKGLNYFSQLTNLLDSIKLNLQDMINKQTIEQNKIFIDSSFLLIAEDIKTITSSVSNVSKLEEFLKTKYPLSEDIQKEIEKIDININELQSKNPVSIIKILNTQKTKLESLKNKFELLSCKVSTKNIDAINEVVKQYDELLEKEKNYNEKFASKVHHITNVNNEWSNFINTARQYYNSIEIDLPKENDRCIFCGQSLSKEQIDLIKVCFEHINSETNDEKNQIEKKIQSCYIDEIALTLSKEDEQLFNQDKKVFVEKIKSIIILIEKNKKIFKESLDNKKEVPQKCSINFENIIGELVNEINEINSRLDNLGKTNEETTEIIDNLKISKDKLLRKKKIYEAKELFYKWYGYKVNIDFLNNIKNKFKTTSLTKKSKEAFEEIVAEDYTSTFDEYCKFLGVPNVSIKLNPHKGETRRRKYIVKENTKVTEIMSEGEQKAIALAEFVTDLKIRKNYCTTLFDDPVSSFDYKRAEKIANLFYEISKQRQVIVFTHNIMFYYYLYNCCCKNENKENKFFKIDEFDRDNKGLISLSTEGRLETLKQITNKIKNASQRINSKGCLGDVLEQKLKATYSDIRTWCELIVEEGFLKKIIRRYEPDIRFTIVPKITKEFVQYLPDVSNLFNKSCRYMLGHSQPNETQNVKPSKEEFNTDLEFVLKLYEKYKN</sequence>
<dbReference type="Pfam" id="PF13166">
    <property type="entry name" value="AAA_13"/>
    <property type="match status" value="1"/>
</dbReference>
<gene>
    <name evidence="3" type="ORF">OXH55_17425</name>
</gene>
<proteinExistence type="predicted"/>
<reference evidence="3" key="1">
    <citation type="submission" date="2022-12" db="EMBL/GenBank/DDBJ databases">
        <authorList>
            <person name="Wang J."/>
        </authorList>
    </citation>
    <scope>NUCLEOTIDE SEQUENCE</scope>
    <source>
        <strain evidence="3">HY-42-06</strain>
    </source>
</reference>
<dbReference type="PANTHER" id="PTHR32182:SF0">
    <property type="entry name" value="DNA REPLICATION AND REPAIR PROTEIN RECF"/>
    <property type="match status" value="1"/>
</dbReference>
<dbReference type="Gene3D" id="3.40.50.300">
    <property type="entry name" value="P-loop containing nucleotide triphosphate hydrolases"/>
    <property type="match status" value="2"/>
</dbReference>
<accession>A0ABT4CTK9</accession>